<dbReference type="Pfam" id="PF03544">
    <property type="entry name" value="TonB_C"/>
    <property type="match status" value="1"/>
</dbReference>
<evidence type="ECO:0000313" key="14">
    <source>
        <dbReference type="Proteomes" id="UP000434554"/>
    </source>
</evidence>
<evidence type="ECO:0000256" key="5">
    <source>
        <dbReference type="ARBA" id="ARBA00022519"/>
    </source>
</evidence>
<keyword evidence="8 11" id="KW-1133">Transmembrane helix</keyword>
<evidence type="ECO:0000256" key="10">
    <source>
        <dbReference type="SAM" id="MobiDB-lite"/>
    </source>
</evidence>
<dbReference type="RefSeq" id="WP_127007432.1">
    <property type="nucleotide sequence ID" value="NZ_CALMIE010000028.1"/>
</dbReference>
<dbReference type="GO" id="GO:0015031">
    <property type="term" value="P:protein transport"/>
    <property type="evidence" value="ECO:0007669"/>
    <property type="project" value="UniProtKB-KW"/>
</dbReference>
<dbReference type="PROSITE" id="PS52015">
    <property type="entry name" value="TONB_CTD"/>
    <property type="match status" value="1"/>
</dbReference>
<keyword evidence="3" id="KW-0813">Transport</keyword>
<dbReference type="GO" id="GO:0055085">
    <property type="term" value="P:transmembrane transport"/>
    <property type="evidence" value="ECO:0007669"/>
    <property type="project" value="InterPro"/>
</dbReference>
<comment type="similarity">
    <text evidence="2">Belongs to the TonB family.</text>
</comment>
<evidence type="ECO:0000256" key="3">
    <source>
        <dbReference type="ARBA" id="ARBA00022448"/>
    </source>
</evidence>
<evidence type="ECO:0000256" key="11">
    <source>
        <dbReference type="SAM" id="Phobius"/>
    </source>
</evidence>
<evidence type="ECO:0000256" key="6">
    <source>
        <dbReference type="ARBA" id="ARBA00022692"/>
    </source>
</evidence>
<dbReference type="GO" id="GO:0098797">
    <property type="term" value="C:plasma membrane protein complex"/>
    <property type="evidence" value="ECO:0007669"/>
    <property type="project" value="TreeGrafter"/>
</dbReference>
<dbReference type="Proteomes" id="UP000434554">
    <property type="component" value="Unassembled WGS sequence"/>
</dbReference>
<dbReference type="InterPro" id="IPR006260">
    <property type="entry name" value="TonB/TolA_C"/>
</dbReference>
<dbReference type="PANTHER" id="PTHR33446">
    <property type="entry name" value="PROTEIN TONB-RELATED"/>
    <property type="match status" value="1"/>
</dbReference>
<keyword evidence="5" id="KW-0997">Cell inner membrane</keyword>
<dbReference type="PANTHER" id="PTHR33446:SF2">
    <property type="entry name" value="PROTEIN TONB"/>
    <property type="match status" value="1"/>
</dbReference>
<dbReference type="AlphaFoldDB" id="A0A833CBT5"/>
<evidence type="ECO:0000256" key="2">
    <source>
        <dbReference type="ARBA" id="ARBA00006555"/>
    </source>
</evidence>
<evidence type="ECO:0000256" key="8">
    <source>
        <dbReference type="ARBA" id="ARBA00022989"/>
    </source>
</evidence>
<proteinExistence type="inferred from homology"/>
<evidence type="ECO:0000256" key="4">
    <source>
        <dbReference type="ARBA" id="ARBA00022475"/>
    </source>
</evidence>
<protein>
    <submittedName>
        <fullName evidence="13">Energy transducer TonB</fullName>
    </submittedName>
</protein>
<feature type="transmembrane region" description="Helical" evidence="11">
    <location>
        <begin position="6"/>
        <end position="28"/>
    </location>
</feature>
<feature type="domain" description="TonB C-terminal" evidence="12">
    <location>
        <begin position="166"/>
        <end position="253"/>
    </location>
</feature>
<sequence>MEQVLIWRKAVIGSVGFHLIAAVALGVIGYHMSQMAATDAYEIDLSIPAAQEETITKQVEFPKPLAVEDVSQRVAAVSQHTNPAAGGYGGGTPSETPQSVAPASVVAPGTGTLAIPGAYEGAGTSFNGIGQGSNESGGPVGEGLGSGEGSGIGNGDEPGVAPGEPFDTDGFWSAVNANKSYPPVAIRRNIEGDVTIQVTLDSSGNLVSADVVSSTNSLLADAALKAVYNATPYHNPTGESVTVNVPISFRLTN</sequence>
<comment type="caution">
    <text evidence="13">The sequence shown here is derived from an EMBL/GenBank/DDBJ whole genome shotgun (WGS) entry which is preliminary data.</text>
</comment>
<evidence type="ECO:0000313" key="13">
    <source>
        <dbReference type="EMBL" id="KAB1478149.1"/>
    </source>
</evidence>
<gene>
    <name evidence="13" type="ORF">F8R14_06595</name>
</gene>
<keyword evidence="9 11" id="KW-0472">Membrane</keyword>
<dbReference type="GeneID" id="83054620"/>
<dbReference type="NCBIfam" id="TIGR01352">
    <property type="entry name" value="tonB_Cterm"/>
    <property type="match status" value="1"/>
</dbReference>
<dbReference type="EMBL" id="WBKH01000006">
    <property type="protein sequence ID" value="KAB1478149.1"/>
    <property type="molecule type" value="Genomic_DNA"/>
</dbReference>
<feature type="region of interest" description="Disordered" evidence="10">
    <location>
        <begin position="126"/>
        <end position="165"/>
    </location>
</feature>
<evidence type="ECO:0000259" key="12">
    <source>
        <dbReference type="PROSITE" id="PS52015"/>
    </source>
</evidence>
<keyword evidence="7" id="KW-0653">Protein transport</keyword>
<keyword evidence="4" id="KW-1003">Cell membrane</keyword>
<dbReference type="Gene3D" id="3.30.1150.10">
    <property type="match status" value="1"/>
</dbReference>
<evidence type="ECO:0000256" key="7">
    <source>
        <dbReference type="ARBA" id="ARBA00022927"/>
    </source>
</evidence>
<feature type="compositionally biased region" description="Gly residues" evidence="10">
    <location>
        <begin position="138"/>
        <end position="156"/>
    </location>
</feature>
<comment type="subcellular location">
    <subcellularLocation>
        <location evidence="1">Cell inner membrane</location>
        <topology evidence="1">Single-pass membrane protein</topology>
        <orientation evidence="1">Periplasmic side</orientation>
    </subcellularLocation>
</comment>
<dbReference type="InterPro" id="IPR051045">
    <property type="entry name" value="TonB-dependent_transducer"/>
</dbReference>
<name>A0A833CBT5_9FIRM</name>
<reference evidence="13 14" key="1">
    <citation type="submission" date="2019-09" db="EMBL/GenBank/DDBJ databases">
        <title>Draft genome sequence of 3 type strains from the CCUG.</title>
        <authorList>
            <person name="Pineiro-Iglesias B."/>
            <person name="Tunovic T."/>
            <person name="Unosson C."/>
            <person name="Inganas E."/>
            <person name="Ohlen M."/>
            <person name="Cardew S."/>
            <person name="Jensie-Markopoulos S."/>
            <person name="Salva-Serra F."/>
            <person name="Jaen-Luchoro D."/>
            <person name="Karlsson R."/>
            <person name="Svensson-Stadler L."/>
            <person name="Chun J."/>
            <person name="Moore E."/>
        </authorList>
    </citation>
    <scope>NUCLEOTIDE SEQUENCE [LARGE SCALE GENOMIC DNA]</scope>
    <source>
        <strain evidence="13 14">CCUG 65427</strain>
    </source>
</reference>
<evidence type="ECO:0000256" key="9">
    <source>
        <dbReference type="ARBA" id="ARBA00023136"/>
    </source>
</evidence>
<accession>A0A833CBT5</accession>
<dbReference type="InterPro" id="IPR037682">
    <property type="entry name" value="TonB_C"/>
</dbReference>
<feature type="region of interest" description="Disordered" evidence="10">
    <location>
        <begin position="81"/>
        <end position="102"/>
    </location>
</feature>
<dbReference type="GO" id="GO:0031992">
    <property type="term" value="F:energy transducer activity"/>
    <property type="evidence" value="ECO:0007669"/>
    <property type="project" value="TreeGrafter"/>
</dbReference>
<dbReference type="SUPFAM" id="SSF74653">
    <property type="entry name" value="TolA/TonB C-terminal domain"/>
    <property type="match status" value="1"/>
</dbReference>
<organism evidence="13 14">
    <name type="scientific">Veillonella seminalis</name>
    <dbReference type="NCBI Taxonomy" id="1502943"/>
    <lineage>
        <taxon>Bacteria</taxon>
        <taxon>Bacillati</taxon>
        <taxon>Bacillota</taxon>
        <taxon>Negativicutes</taxon>
        <taxon>Veillonellales</taxon>
        <taxon>Veillonellaceae</taxon>
        <taxon>Veillonella</taxon>
    </lineage>
</organism>
<keyword evidence="6 11" id="KW-0812">Transmembrane</keyword>
<evidence type="ECO:0000256" key="1">
    <source>
        <dbReference type="ARBA" id="ARBA00004383"/>
    </source>
</evidence>